<dbReference type="SMART" id="SM00458">
    <property type="entry name" value="RICIN"/>
    <property type="match status" value="1"/>
</dbReference>
<evidence type="ECO:0000313" key="4">
    <source>
        <dbReference type="Proteomes" id="UP001139648"/>
    </source>
</evidence>
<accession>A0A9X2G9T7</accession>
<dbReference type="Proteomes" id="UP001139648">
    <property type="component" value="Unassembled WGS sequence"/>
</dbReference>
<evidence type="ECO:0000313" key="3">
    <source>
        <dbReference type="EMBL" id="MCP2355214.1"/>
    </source>
</evidence>
<dbReference type="SUPFAM" id="SSF50370">
    <property type="entry name" value="Ricin B-like lectins"/>
    <property type="match status" value="1"/>
</dbReference>
<dbReference type="PROSITE" id="PS50231">
    <property type="entry name" value="RICIN_B_LECTIN"/>
    <property type="match status" value="1"/>
</dbReference>
<comment type="caution">
    <text evidence="3">The sequence shown here is derived from an EMBL/GenBank/DDBJ whole genome shotgun (WGS) entry which is preliminary data.</text>
</comment>
<organism evidence="3 4">
    <name type="scientific">Nonomuraea thailandensis</name>
    <dbReference type="NCBI Taxonomy" id="1188745"/>
    <lineage>
        <taxon>Bacteria</taxon>
        <taxon>Bacillati</taxon>
        <taxon>Actinomycetota</taxon>
        <taxon>Actinomycetes</taxon>
        <taxon>Streptosporangiales</taxon>
        <taxon>Streptosporangiaceae</taxon>
        <taxon>Nonomuraea</taxon>
    </lineage>
</organism>
<dbReference type="RefSeq" id="WP_253741903.1">
    <property type="nucleotide sequence ID" value="NZ_BAABKA010000036.1"/>
</dbReference>
<dbReference type="EMBL" id="JAMZEB010000002">
    <property type="protein sequence ID" value="MCP2355214.1"/>
    <property type="molecule type" value="Genomic_DNA"/>
</dbReference>
<gene>
    <name evidence="3" type="ORF">HD597_002234</name>
</gene>
<dbReference type="InterPro" id="IPR035992">
    <property type="entry name" value="Ricin_B-like_lectins"/>
</dbReference>
<proteinExistence type="predicted"/>
<feature type="signal peptide" evidence="1">
    <location>
        <begin position="1"/>
        <end position="30"/>
    </location>
</feature>
<reference evidence="3" key="1">
    <citation type="submission" date="2022-06" db="EMBL/GenBank/DDBJ databases">
        <title>Sequencing the genomes of 1000 actinobacteria strains.</title>
        <authorList>
            <person name="Klenk H.-P."/>
        </authorList>
    </citation>
    <scope>NUCLEOTIDE SEQUENCE</scope>
    <source>
        <strain evidence="3">DSM 46694</strain>
    </source>
</reference>
<feature type="domain" description="Ricin B lectin" evidence="2">
    <location>
        <begin position="37"/>
        <end position="172"/>
    </location>
</feature>
<dbReference type="CDD" id="cd00161">
    <property type="entry name" value="beta-trefoil_Ricin-like"/>
    <property type="match status" value="1"/>
</dbReference>
<dbReference type="Pfam" id="PF00652">
    <property type="entry name" value="Ricin_B_lectin"/>
    <property type="match status" value="1"/>
</dbReference>
<keyword evidence="4" id="KW-1185">Reference proteome</keyword>
<sequence>MRLSTTARAAASCAVTAIALTTLSAPSAVADTGPSHGGSVVEIQTHADKCFDVAGISAEDGAPIIQFGCDEEVHQRFNIRRLADGSVTIQTFNGKCLDVRHGSADDGAPIVQFRCHLGANQRFRFAPASRGRVEIRTFAGKCLDVREGSLNDGAPIVQFQCHRGANQRFLLVSEPWFGM</sequence>
<name>A0A9X2G9T7_9ACTN</name>
<evidence type="ECO:0000259" key="2">
    <source>
        <dbReference type="SMART" id="SM00458"/>
    </source>
</evidence>
<keyword evidence="1" id="KW-0732">Signal</keyword>
<dbReference type="AlphaFoldDB" id="A0A9X2G9T7"/>
<dbReference type="InterPro" id="IPR000772">
    <property type="entry name" value="Ricin_B_lectin"/>
</dbReference>
<evidence type="ECO:0000256" key="1">
    <source>
        <dbReference type="SAM" id="SignalP"/>
    </source>
</evidence>
<feature type="chain" id="PRO_5040973814" description="Ricin B lectin domain-containing protein" evidence="1">
    <location>
        <begin position="31"/>
        <end position="179"/>
    </location>
</feature>
<protein>
    <recommendedName>
        <fullName evidence="2">Ricin B lectin domain-containing protein</fullName>
    </recommendedName>
</protein>
<dbReference type="Gene3D" id="2.80.10.50">
    <property type="match status" value="3"/>
</dbReference>